<evidence type="ECO:0000313" key="9">
    <source>
        <dbReference type="EMBL" id="HGH60779.1"/>
    </source>
</evidence>
<dbReference type="GO" id="GO:0016757">
    <property type="term" value="F:glycosyltransferase activity"/>
    <property type="evidence" value="ECO:0007669"/>
    <property type="project" value="UniProtKB-KW"/>
</dbReference>
<keyword evidence="3 9" id="KW-0808">Transferase</keyword>
<evidence type="ECO:0000256" key="6">
    <source>
        <dbReference type="ARBA" id="ARBA00023136"/>
    </source>
</evidence>
<proteinExistence type="predicted"/>
<dbReference type="Gene3D" id="3.90.550.10">
    <property type="entry name" value="Spore Coat Polysaccharide Biosynthesis Protein SpsA, Chain A"/>
    <property type="match status" value="1"/>
</dbReference>
<dbReference type="CDD" id="cd04187">
    <property type="entry name" value="DPM1_like_bac"/>
    <property type="match status" value="1"/>
</dbReference>
<comment type="caution">
    <text evidence="9">The sequence shown here is derived from an EMBL/GenBank/DDBJ whole genome shotgun (WGS) entry which is preliminary data.</text>
</comment>
<sequence>MLDQRVGENNFTISVVAPLYNEEKNVAPFLERLKQVFEEIGCDWEVVFALDPSPDRTEDVVREFIQKGFPIRLIKFSRRIGKPLSLMAGLKESDGDATVIIDVDLQDPPELISDMVRKWREGYRVVLAQRSSRSGENVCYLLAARLFYWLASKLGEYPVPKNTGDFRLLDRRVVQALRECNERHAFLRGLTAAVGFDAAVIPFCRDKRHSGRTNISVRGALNIALDGLIPFSRAPVRMLFLIGASLCMLGLIGMAAWLGGSYWRGLSGHWPLIVMLFLQLIIGGIAIAGLGVLGEYIVRTYEEVRRRPLYVVDSRVESTVLVQRRQQRVSS</sequence>
<protein>
    <submittedName>
        <fullName evidence="9">Glycosyltransferase</fullName>
    </submittedName>
</protein>
<keyword evidence="6 7" id="KW-0472">Membrane</keyword>
<accession>A0A7C4ARQ2</accession>
<feature type="domain" description="Glycosyltransferase 2-like" evidence="8">
    <location>
        <begin position="14"/>
        <end position="176"/>
    </location>
</feature>
<organism evidence="9">
    <name type="scientific">Desulfomonile tiedjei</name>
    <dbReference type="NCBI Taxonomy" id="2358"/>
    <lineage>
        <taxon>Bacteria</taxon>
        <taxon>Pseudomonadati</taxon>
        <taxon>Thermodesulfobacteriota</taxon>
        <taxon>Desulfomonilia</taxon>
        <taxon>Desulfomonilales</taxon>
        <taxon>Desulfomonilaceae</taxon>
        <taxon>Desulfomonile</taxon>
    </lineage>
</organism>
<evidence type="ECO:0000256" key="5">
    <source>
        <dbReference type="ARBA" id="ARBA00022989"/>
    </source>
</evidence>
<dbReference type="PANTHER" id="PTHR48090">
    <property type="entry name" value="UNDECAPRENYL-PHOSPHATE 4-DEOXY-4-FORMAMIDO-L-ARABINOSE TRANSFERASE-RELATED"/>
    <property type="match status" value="1"/>
</dbReference>
<reference evidence="9" key="1">
    <citation type="journal article" date="2020" name="mSystems">
        <title>Genome- and Community-Level Interaction Insights into Carbon Utilization and Element Cycling Functions of Hydrothermarchaeota in Hydrothermal Sediment.</title>
        <authorList>
            <person name="Zhou Z."/>
            <person name="Liu Y."/>
            <person name="Xu W."/>
            <person name="Pan J."/>
            <person name="Luo Z.H."/>
            <person name="Li M."/>
        </authorList>
    </citation>
    <scope>NUCLEOTIDE SEQUENCE [LARGE SCALE GENOMIC DNA]</scope>
    <source>
        <strain evidence="9">SpSt-769</strain>
    </source>
</reference>
<evidence type="ECO:0000256" key="4">
    <source>
        <dbReference type="ARBA" id="ARBA00022692"/>
    </source>
</evidence>
<keyword evidence="4 7" id="KW-0812">Transmembrane</keyword>
<feature type="transmembrane region" description="Helical" evidence="7">
    <location>
        <begin position="238"/>
        <end position="258"/>
    </location>
</feature>
<dbReference type="AlphaFoldDB" id="A0A7C4ARQ2"/>
<evidence type="ECO:0000256" key="1">
    <source>
        <dbReference type="ARBA" id="ARBA00004141"/>
    </source>
</evidence>
<keyword evidence="5 7" id="KW-1133">Transmembrane helix</keyword>
<evidence type="ECO:0000259" key="8">
    <source>
        <dbReference type="Pfam" id="PF00535"/>
    </source>
</evidence>
<dbReference type="SUPFAM" id="SSF53448">
    <property type="entry name" value="Nucleotide-diphospho-sugar transferases"/>
    <property type="match status" value="1"/>
</dbReference>
<dbReference type="PANTHER" id="PTHR48090:SF1">
    <property type="entry name" value="PROPHAGE BACTOPRENOL GLUCOSYL TRANSFERASE HOMOLOG"/>
    <property type="match status" value="1"/>
</dbReference>
<gene>
    <name evidence="9" type="ORF">ENV54_05715</name>
</gene>
<dbReference type="InterPro" id="IPR050256">
    <property type="entry name" value="Glycosyltransferase_2"/>
</dbReference>
<comment type="subcellular location">
    <subcellularLocation>
        <location evidence="1">Membrane</location>
        <topology evidence="1">Multi-pass membrane protein</topology>
    </subcellularLocation>
</comment>
<dbReference type="InterPro" id="IPR001173">
    <property type="entry name" value="Glyco_trans_2-like"/>
</dbReference>
<evidence type="ECO:0000256" key="2">
    <source>
        <dbReference type="ARBA" id="ARBA00022676"/>
    </source>
</evidence>
<dbReference type="GO" id="GO:0005886">
    <property type="term" value="C:plasma membrane"/>
    <property type="evidence" value="ECO:0007669"/>
    <property type="project" value="TreeGrafter"/>
</dbReference>
<evidence type="ECO:0000256" key="7">
    <source>
        <dbReference type="SAM" id="Phobius"/>
    </source>
</evidence>
<dbReference type="Pfam" id="PF00535">
    <property type="entry name" value="Glycos_transf_2"/>
    <property type="match status" value="1"/>
</dbReference>
<feature type="transmembrane region" description="Helical" evidence="7">
    <location>
        <begin position="270"/>
        <end position="298"/>
    </location>
</feature>
<evidence type="ECO:0000256" key="3">
    <source>
        <dbReference type="ARBA" id="ARBA00022679"/>
    </source>
</evidence>
<name>A0A7C4ARQ2_9BACT</name>
<dbReference type="EMBL" id="DTGT01000181">
    <property type="protein sequence ID" value="HGH60779.1"/>
    <property type="molecule type" value="Genomic_DNA"/>
</dbReference>
<dbReference type="InterPro" id="IPR029044">
    <property type="entry name" value="Nucleotide-diphossugar_trans"/>
</dbReference>
<keyword evidence="2" id="KW-0328">Glycosyltransferase</keyword>